<dbReference type="InterPro" id="IPR019734">
    <property type="entry name" value="TPR_rpt"/>
</dbReference>
<sequence>KYEESLNYYMKANQIKPKNAGILLGLGQVCVSLNNYEESLNYYRKANQIEPQNVDILLCLGQT</sequence>
<evidence type="ECO:0000313" key="5">
    <source>
        <dbReference type="EMBL" id="CAG8549628.1"/>
    </source>
</evidence>
<dbReference type="OrthoDB" id="629492at2759"/>
<accession>A0A9N9B2X8</accession>
<dbReference type="Gene3D" id="1.25.40.10">
    <property type="entry name" value="Tetratricopeptide repeat domain"/>
    <property type="match status" value="1"/>
</dbReference>
<dbReference type="SMART" id="SM00028">
    <property type="entry name" value="TPR"/>
    <property type="match status" value="1"/>
</dbReference>
<evidence type="ECO:0000256" key="2">
    <source>
        <dbReference type="ARBA" id="ARBA00022803"/>
    </source>
</evidence>
<dbReference type="Pfam" id="PF13414">
    <property type="entry name" value="TPR_11"/>
    <property type="match status" value="1"/>
</dbReference>
<keyword evidence="3" id="KW-0793">Thylakoid</keyword>
<protein>
    <submittedName>
        <fullName evidence="5">16015_t:CDS:1</fullName>
    </submittedName>
</protein>
<dbReference type="Proteomes" id="UP000789342">
    <property type="component" value="Unassembled WGS sequence"/>
</dbReference>
<proteinExistence type="predicted"/>
<dbReference type="EMBL" id="CAJVPV010003342">
    <property type="protein sequence ID" value="CAG8549628.1"/>
    <property type="molecule type" value="Genomic_DNA"/>
</dbReference>
<dbReference type="Pfam" id="PF13181">
    <property type="entry name" value="TPR_8"/>
    <property type="match status" value="1"/>
</dbReference>
<evidence type="ECO:0000256" key="4">
    <source>
        <dbReference type="PROSITE-ProRule" id="PRU00339"/>
    </source>
</evidence>
<reference evidence="5" key="1">
    <citation type="submission" date="2021-06" db="EMBL/GenBank/DDBJ databases">
        <authorList>
            <person name="Kallberg Y."/>
            <person name="Tangrot J."/>
            <person name="Rosling A."/>
        </authorList>
    </citation>
    <scope>NUCLEOTIDE SEQUENCE</scope>
    <source>
        <strain evidence="5">CL551</strain>
    </source>
</reference>
<evidence type="ECO:0000256" key="1">
    <source>
        <dbReference type="ARBA" id="ARBA00022737"/>
    </source>
</evidence>
<dbReference type="InterPro" id="IPR051685">
    <property type="entry name" value="Ycf3/AcsC/BcsC/TPR_MFPF"/>
</dbReference>
<dbReference type="PROSITE" id="PS50005">
    <property type="entry name" value="TPR"/>
    <property type="match status" value="1"/>
</dbReference>
<gene>
    <name evidence="5" type="ORF">AMORRO_LOCUS5513</name>
</gene>
<keyword evidence="2 4" id="KW-0802">TPR repeat</keyword>
<dbReference type="SUPFAM" id="SSF48452">
    <property type="entry name" value="TPR-like"/>
    <property type="match status" value="1"/>
</dbReference>
<evidence type="ECO:0000256" key="3">
    <source>
        <dbReference type="ARBA" id="ARBA00023078"/>
    </source>
</evidence>
<dbReference type="PANTHER" id="PTHR44943">
    <property type="entry name" value="CELLULOSE SYNTHASE OPERON PROTEIN C"/>
    <property type="match status" value="1"/>
</dbReference>
<dbReference type="InterPro" id="IPR011990">
    <property type="entry name" value="TPR-like_helical_dom_sf"/>
</dbReference>
<keyword evidence="6" id="KW-1185">Reference proteome</keyword>
<dbReference type="AlphaFoldDB" id="A0A9N9B2X8"/>
<feature type="non-terminal residue" evidence="5">
    <location>
        <position position="63"/>
    </location>
</feature>
<dbReference type="PANTHER" id="PTHR44943:SF9">
    <property type="entry name" value="TPR-REPEAT-CONTAINING PROTEIN"/>
    <property type="match status" value="1"/>
</dbReference>
<organism evidence="5 6">
    <name type="scientific">Acaulospora morrowiae</name>
    <dbReference type="NCBI Taxonomy" id="94023"/>
    <lineage>
        <taxon>Eukaryota</taxon>
        <taxon>Fungi</taxon>
        <taxon>Fungi incertae sedis</taxon>
        <taxon>Mucoromycota</taxon>
        <taxon>Glomeromycotina</taxon>
        <taxon>Glomeromycetes</taxon>
        <taxon>Diversisporales</taxon>
        <taxon>Acaulosporaceae</taxon>
        <taxon>Acaulospora</taxon>
    </lineage>
</organism>
<comment type="caution">
    <text evidence="5">The sequence shown here is derived from an EMBL/GenBank/DDBJ whole genome shotgun (WGS) entry which is preliminary data.</text>
</comment>
<feature type="repeat" description="TPR" evidence="4">
    <location>
        <begin position="20"/>
        <end position="53"/>
    </location>
</feature>
<evidence type="ECO:0000313" key="6">
    <source>
        <dbReference type="Proteomes" id="UP000789342"/>
    </source>
</evidence>
<name>A0A9N9B2X8_9GLOM</name>
<keyword evidence="1" id="KW-0677">Repeat</keyword>